<dbReference type="Gene3D" id="3.30.70.260">
    <property type="match status" value="1"/>
</dbReference>
<dbReference type="UniPathway" id="UPA00135">
    <property type="reaction ID" value="UER00196"/>
</dbReference>
<dbReference type="PANTHER" id="PTHR42938">
    <property type="entry name" value="FORMATE DEHYDROGENASE 1"/>
    <property type="match status" value="1"/>
</dbReference>
<dbReference type="Gene3D" id="3.30.1330.90">
    <property type="entry name" value="D-3-phosphoglycerate dehydrogenase, domain 3"/>
    <property type="match status" value="1"/>
</dbReference>
<dbReference type="PANTHER" id="PTHR42938:SF47">
    <property type="entry name" value="HYDROXYPYRUVATE REDUCTASE"/>
    <property type="match status" value="1"/>
</dbReference>
<comment type="catalytic activity">
    <reaction evidence="7">
        <text>(R)-2-hydroxyglutarate + NAD(+) = 2-oxoglutarate + NADH + H(+)</text>
        <dbReference type="Rhea" id="RHEA:49612"/>
        <dbReference type="ChEBI" id="CHEBI:15378"/>
        <dbReference type="ChEBI" id="CHEBI:15801"/>
        <dbReference type="ChEBI" id="CHEBI:16810"/>
        <dbReference type="ChEBI" id="CHEBI:57540"/>
        <dbReference type="ChEBI" id="CHEBI:57945"/>
        <dbReference type="EC" id="1.1.1.399"/>
    </reaction>
</comment>
<dbReference type="EC" id="1.1.1.95" evidence="9"/>
<comment type="similarity">
    <text evidence="3 9">Belongs to the D-isomer specific 2-hydroxyacid dehydrogenase family.</text>
</comment>
<dbReference type="Proteomes" id="UP000199611">
    <property type="component" value="Unassembled WGS sequence"/>
</dbReference>
<name>A0A1I4UR71_9BACT</name>
<dbReference type="NCBIfam" id="TIGR01327">
    <property type="entry name" value="PGDH"/>
    <property type="match status" value="1"/>
</dbReference>
<dbReference type="InterPro" id="IPR029752">
    <property type="entry name" value="D-isomer_DH_CS1"/>
</dbReference>
<accession>A0A1I4UR71</accession>
<dbReference type="Pfam" id="PF01842">
    <property type="entry name" value="ACT"/>
    <property type="match status" value="1"/>
</dbReference>
<evidence type="ECO:0000256" key="8">
    <source>
        <dbReference type="ARBA" id="ARBA00048731"/>
    </source>
</evidence>
<dbReference type="CDD" id="cd04902">
    <property type="entry name" value="ACT_3PGDH-xct"/>
    <property type="match status" value="1"/>
</dbReference>
<dbReference type="InterPro" id="IPR006139">
    <property type="entry name" value="D-isomer_2_OHA_DH_cat_dom"/>
</dbReference>
<evidence type="ECO:0000256" key="4">
    <source>
        <dbReference type="ARBA" id="ARBA00021582"/>
    </source>
</evidence>
<dbReference type="STRING" id="39841.SAMN05660836_01958"/>
<dbReference type="CDD" id="cd12173">
    <property type="entry name" value="PGDH_4"/>
    <property type="match status" value="1"/>
</dbReference>
<dbReference type="Pfam" id="PF02826">
    <property type="entry name" value="2-Hacid_dh_C"/>
    <property type="match status" value="1"/>
</dbReference>
<dbReference type="InterPro" id="IPR002912">
    <property type="entry name" value="ACT_dom"/>
</dbReference>
<feature type="domain" description="ACT" evidence="10">
    <location>
        <begin position="456"/>
        <end position="528"/>
    </location>
</feature>
<evidence type="ECO:0000259" key="10">
    <source>
        <dbReference type="PROSITE" id="PS51671"/>
    </source>
</evidence>
<dbReference type="RefSeq" id="WP_093395386.1">
    <property type="nucleotide sequence ID" value="NZ_FOUU01000006.1"/>
</dbReference>
<evidence type="ECO:0000256" key="5">
    <source>
        <dbReference type="ARBA" id="ARBA00023002"/>
    </source>
</evidence>
<keyword evidence="9" id="KW-0718">Serine biosynthesis</keyword>
<evidence type="ECO:0000313" key="11">
    <source>
        <dbReference type="EMBL" id="SFM91497.1"/>
    </source>
</evidence>
<dbReference type="SUPFAM" id="SSF51735">
    <property type="entry name" value="NAD(P)-binding Rossmann-fold domains"/>
    <property type="match status" value="1"/>
</dbReference>
<dbReference type="PROSITE" id="PS00671">
    <property type="entry name" value="D_2_HYDROXYACID_DH_3"/>
    <property type="match status" value="1"/>
</dbReference>
<dbReference type="InterPro" id="IPR045865">
    <property type="entry name" value="ACT-like_dom_sf"/>
</dbReference>
<dbReference type="PROSITE" id="PS00065">
    <property type="entry name" value="D_2_HYDROXYACID_DH_1"/>
    <property type="match status" value="1"/>
</dbReference>
<proteinExistence type="inferred from homology"/>
<dbReference type="Pfam" id="PF19304">
    <property type="entry name" value="PGDH_inter"/>
    <property type="match status" value="1"/>
</dbReference>
<dbReference type="GO" id="GO:0006564">
    <property type="term" value="P:L-serine biosynthetic process"/>
    <property type="evidence" value="ECO:0007669"/>
    <property type="project" value="UniProtKB-UniRule"/>
</dbReference>
<comment type="function">
    <text evidence="1">Catalyzes the reversible oxidation of 3-phospho-D-glycerate to 3-phosphonooxypyruvate, the first step of the phosphorylated L-serine biosynthesis pathway. Also catalyzes the reversible oxidation of 2-hydroxyglutarate to 2-oxoglutarate.</text>
</comment>
<dbReference type="FunFam" id="3.40.50.720:FF:000021">
    <property type="entry name" value="D-3-phosphoglycerate dehydrogenase"/>
    <property type="match status" value="1"/>
</dbReference>
<dbReference type="SUPFAM" id="SSF143548">
    <property type="entry name" value="Serine metabolism enzymes domain"/>
    <property type="match status" value="1"/>
</dbReference>
<dbReference type="EMBL" id="FOUU01000006">
    <property type="protein sequence ID" value="SFM91497.1"/>
    <property type="molecule type" value="Genomic_DNA"/>
</dbReference>
<evidence type="ECO:0000256" key="2">
    <source>
        <dbReference type="ARBA" id="ARBA00005216"/>
    </source>
</evidence>
<dbReference type="Pfam" id="PF00389">
    <property type="entry name" value="2-Hacid_dh"/>
    <property type="match status" value="1"/>
</dbReference>
<dbReference type="InterPro" id="IPR029753">
    <property type="entry name" value="D-isomer_DH_CS"/>
</dbReference>
<dbReference type="InterPro" id="IPR036291">
    <property type="entry name" value="NAD(P)-bd_dom_sf"/>
</dbReference>
<keyword evidence="9" id="KW-0028">Amino-acid biosynthesis</keyword>
<evidence type="ECO:0000256" key="9">
    <source>
        <dbReference type="RuleBase" id="RU363003"/>
    </source>
</evidence>
<dbReference type="OrthoDB" id="9793626at2"/>
<dbReference type="GO" id="GO:0004617">
    <property type="term" value="F:phosphoglycerate dehydrogenase activity"/>
    <property type="evidence" value="ECO:0007669"/>
    <property type="project" value="UniProtKB-UniRule"/>
</dbReference>
<keyword evidence="5 9" id="KW-0560">Oxidoreductase</keyword>
<evidence type="ECO:0000256" key="3">
    <source>
        <dbReference type="ARBA" id="ARBA00005854"/>
    </source>
</evidence>
<comment type="catalytic activity">
    <reaction evidence="8 9">
        <text>(2R)-3-phosphoglycerate + NAD(+) = 3-phosphooxypyruvate + NADH + H(+)</text>
        <dbReference type="Rhea" id="RHEA:12641"/>
        <dbReference type="ChEBI" id="CHEBI:15378"/>
        <dbReference type="ChEBI" id="CHEBI:18110"/>
        <dbReference type="ChEBI" id="CHEBI:57540"/>
        <dbReference type="ChEBI" id="CHEBI:57945"/>
        <dbReference type="ChEBI" id="CHEBI:58272"/>
        <dbReference type="EC" id="1.1.1.95"/>
    </reaction>
</comment>
<reference evidence="11 12" key="1">
    <citation type="submission" date="2016-10" db="EMBL/GenBank/DDBJ databases">
        <authorList>
            <person name="de Groot N.N."/>
        </authorList>
    </citation>
    <scope>NUCLEOTIDE SEQUENCE [LARGE SCALE GENOMIC DNA]</scope>
    <source>
        <strain evidence="11 12">DSM 9990</strain>
    </source>
</reference>
<keyword evidence="6 9" id="KW-0520">NAD</keyword>
<dbReference type="FunFam" id="3.30.1330.90:FF:000003">
    <property type="entry name" value="D-3-phosphoglycerate dehydrogenase"/>
    <property type="match status" value="1"/>
</dbReference>
<dbReference type="PROSITE" id="PS51671">
    <property type="entry name" value="ACT"/>
    <property type="match status" value="1"/>
</dbReference>
<dbReference type="InterPro" id="IPR006236">
    <property type="entry name" value="PGDH"/>
</dbReference>
<sequence length="528" mass="57764">MYKILVSDPLAEAGIEKLMSVPEFEVEVNTSLTHEELREVVKECDALVIRSSTKVTRDVIEAGDRLKVIARAGIGLDNVDIDAATRKGIVVMNTPEGNVITTAEHTIALLLAVSRNIPQADASLKAGKWEKKKFRGKEVFNKVLGIIGVGRIGRVVADRAKGLKMQVIAYDPYISSDVVERLGIEAVSLDELLARSDYITVHTPLTQETRNLLNKDAFKKMKKGVFIINCARGGIVNEEDLAEAIKEGIVAGAAIDVFTVEPPPPDHPLLNLEKVVLTPHLGASTDEAQENVAIAVADQVIDYLLKGTIRNAINAPTIDGEVLANLRPYLTLSEKLGCLVSQITRGAPVEIGIEYVGDVTDLDRQPLTISIVKGLLSTYMGDEVNFVNAVALARERNISIRETTRGEAEDFTNLVIVRLKTSEDENIVAGTIFGKRDARLVRINDFRLEAEMEGNLLLIYNIDTPGTIGAIGTCLGNHNINISMMDVGQVLEKGQNIILLRTDTPVPDHVIKELLSLKNVEYVQRLYL</sequence>
<evidence type="ECO:0000256" key="6">
    <source>
        <dbReference type="ARBA" id="ARBA00023027"/>
    </source>
</evidence>
<evidence type="ECO:0000313" key="12">
    <source>
        <dbReference type="Proteomes" id="UP000199611"/>
    </source>
</evidence>
<dbReference type="Gene3D" id="3.40.50.720">
    <property type="entry name" value="NAD(P)-binding Rossmann-like Domain"/>
    <property type="match status" value="2"/>
</dbReference>
<protein>
    <recommendedName>
        <fullName evidence="4 9">D-3-phosphoglycerate dehydrogenase</fullName>
        <ecNumber evidence="9">1.1.1.95</ecNumber>
    </recommendedName>
</protein>
<dbReference type="InterPro" id="IPR006140">
    <property type="entry name" value="D-isomer_DH_NAD-bd"/>
</dbReference>
<evidence type="ECO:0000256" key="1">
    <source>
        <dbReference type="ARBA" id="ARBA00003800"/>
    </source>
</evidence>
<dbReference type="GO" id="GO:0051287">
    <property type="term" value="F:NAD binding"/>
    <property type="evidence" value="ECO:0007669"/>
    <property type="project" value="UniProtKB-UniRule"/>
</dbReference>
<organism evidence="11 12">
    <name type="scientific">Thermodesulforhabdus norvegica</name>
    <dbReference type="NCBI Taxonomy" id="39841"/>
    <lineage>
        <taxon>Bacteria</taxon>
        <taxon>Pseudomonadati</taxon>
        <taxon>Thermodesulfobacteriota</taxon>
        <taxon>Syntrophobacteria</taxon>
        <taxon>Syntrophobacterales</taxon>
        <taxon>Thermodesulforhabdaceae</taxon>
        <taxon>Thermodesulforhabdus</taxon>
    </lineage>
</organism>
<comment type="pathway">
    <text evidence="2 9">Amino-acid biosynthesis; L-serine biosynthesis; L-serine from 3-phospho-D-glycerate: step 1/3.</text>
</comment>
<dbReference type="InterPro" id="IPR045626">
    <property type="entry name" value="PGDH_ASB_dom"/>
</dbReference>
<gene>
    <name evidence="11" type="ORF">SAMN05660836_01958</name>
</gene>
<dbReference type="AlphaFoldDB" id="A0A1I4UR71"/>
<dbReference type="SUPFAM" id="SSF55021">
    <property type="entry name" value="ACT-like"/>
    <property type="match status" value="1"/>
</dbReference>
<keyword evidence="12" id="KW-1185">Reference proteome</keyword>
<evidence type="ECO:0000256" key="7">
    <source>
        <dbReference type="ARBA" id="ARBA00048126"/>
    </source>
</evidence>
<dbReference type="InterPro" id="IPR029009">
    <property type="entry name" value="ASB_dom_sf"/>
</dbReference>
<dbReference type="SUPFAM" id="SSF52283">
    <property type="entry name" value="Formate/glycerate dehydrogenase catalytic domain-like"/>
    <property type="match status" value="1"/>
</dbReference>